<feature type="domain" description="Protein kinase" evidence="14">
    <location>
        <begin position="518"/>
        <end position="744"/>
    </location>
</feature>
<keyword evidence="4 12" id="KW-0418">Kinase</keyword>
<feature type="domain" description="SH2" evidence="13">
    <location>
        <begin position="321"/>
        <end position="417"/>
    </location>
</feature>
<dbReference type="EC" id="2.7.10.2" evidence="12"/>
<dbReference type="PROSITE" id="PS00107">
    <property type="entry name" value="PROTEIN_KINASE_ATP"/>
    <property type="match status" value="1"/>
</dbReference>
<evidence type="ECO:0000313" key="16">
    <source>
        <dbReference type="Proteomes" id="UP000663879"/>
    </source>
</evidence>
<sequence>MIKKFAKYAPNKISAKEVETELIRSREETLKLSQDSNYYHESVDRSIAEKLLKDYYNKYGETLDGLFLIRKCSASLGDYSLSMICKGVCYHYRVNHSIDAYYVLDDGPLIHGLDELIKHYRLDPHGLPCRLSTRFVPNSILPSISRVLGYTNPLHLACSCVAEVNKVKLILKSSNKPDINEKDDFGRTALHIACEYDNINALEELIEANAIVNIRARDGSTPLHTAAEFGSIQCLEYLLKCGRANPMERNMTNNWVPLHEAASRDHYTCVNALLNYGLPDKPRTSDNQTPLDLAIECGHKRTAQILRNFIPIESRIKMNEFLHDASVTREKAKQLLDGYKYDNGRYLVRKTQRDENIFVLSLMFNEEFFNYEICLKDQSNGRYYFIDDGPYFRSLPQLIEHYSKYEDGLPGLLTRPISPNVDIVRSSFNNNNTKFSNQPVTRQTSILSSSSLQNQQLQDILTKQLMQTSISSNSSNNFKMDTLSKTNLFKSRTLLNENKRSATNQLSRKLSKISINEIQLQAIIGEGEFGTVYKGTYNGKQVAVKRLKDSTASNDFMREADIMGTFNNPCILKIFGLVQDKNCLMMVQELMICSILEKLWNSPNEVTENHLKLWSSQIALGMQHMEEQKIVHRDLAARNVLLASMSQIKISDFGLSRSTDAFTNAYTQTTEDVWSYGITLWEMFSYGDQPYGNMNGSEVYMYIQSGQRLQRPASCPKNTYKVMLQCWDWEEDKRPTFRELNQFFQNDNDYQKTLTVLKSFR</sequence>
<dbReference type="InterPro" id="IPR000980">
    <property type="entry name" value="SH2"/>
</dbReference>
<dbReference type="GO" id="GO:0050793">
    <property type="term" value="P:regulation of developmental process"/>
    <property type="evidence" value="ECO:0007669"/>
    <property type="project" value="UniProtKB-ARBA"/>
</dbReference>
<dbReference type="Pfam" id="PF07714">
    <property type="entry name" value="PK_Tyr_Ser-Thr"/>
    <property type="match status" value="2"/>
</dbReference>
<reference evidence="15" key="1">
    <citation type="submission" date="2021-02" db="EMBL/GenBank/DDBJ databases">
        <authorList>
            <person name="Nowell W R."/>
        </authorList>
    </citation>
    <scope>NUCLEOTIDE SEQUENCE</scope>
    <source>
        <strain evidence="15">Ploen Becks lab</strain>
    </source>
</reference>
<dbReference type="OrthoDB" id="67310at2759"/>
<dbReference type="GO" id="GO:0048468">
    <property type="term" value="P:cell development"/>
    <property type="evidence" value="ECO:0007669"/>
    <property type="project" value="UniProtKB-ARBA"/>
</dbReference>
<evidence type="ECO:0000256" key="5">
    <source>
        <dbReference type="ARBA" id="ARBA00022840"/>
    </source>
</evidence>
<dbReference type="PROSITE" id="PS50011">
    <property type="entry name" value="PROTEIN_KINASE_DOM"/>
    <property type="match status" value="1"/>
</dbReference>
<dbReference type="SUPFAM" id="SSF48403">
    <property type="entry name" value="Ankyrin repeat"/>
    <property type="match status" value="1"/>
</dbReference>
<gene>
    <name evidence="15" type="ORF">OXX778_LOCUS6250</name>
</gene>
<keyword evidence="16" id="KW-1185">Reference proteome</keyword>
<dbReference type="InterPro" id="IPR008266">
    <property type="entry name" value="Tyr_kinase_AS"/>
</dbReference>
<evidence type="ECO:0000313" key="15">
    <source>
        <dbReference type="EMBL" id="CAF0796674.1"/>
    </source>
</evidence>
<comment type="similarity">
    <text evidence="12">Belongs to the protein kinase superfamily. Tyr protein kinase family.</text>
</comment>
<dbReference type="Pfam" id="PF00017">
    <property type="entry name" value="SH2"/>
    <property type="match status" value="2"/>
</dbReference>
<feature type="repeat" description="ANK" evidence="9">
    <location>
        <begin position="185"/>
        <end position="217"/>
    </location>
</feature>
<dbReference type="InterPro" id="IPR001245">
    <property type="entry name" value="Ser-Thr/Tyr_kinase_cat_dom"/>
</dbReference>
<dbReference type="FunFam" id="1.10.510.10:FF:001512">
    <property type="entry name" value="Receptor tyrosine-protein kinase erbB-2"/>
    <property type="match status" value="1"/>
</dbReference>
<dbReference type="SMART" id="SM00252">
    <property type="entry name" value="SH2"/>
    <property type="match status" value="2"/>
</dbReference>
<evidence type="ECO:0000256" key="1">
    <source>
        <dbReference type="ARBA" id="ARBA00004308"/>
    </source>
</evidence>
<dbReference type="PROSITE" id="PS50297">
    <property type="entry name" value="ANK_REP_REGION"/>
    <property type="match status" value="2"/>
</dbReference>
<dbReference type="SMART" id="SM00219">
    <property type="entry name" value="TyrKc"/>
    <property type="match status" value="1"/>
</dbReference>
<dbReference type="SUPFAM" id="SSF55550">
    <property type="entry name" value="SH2 domain"/>
    <property type="match status" value="2"/>
</dbReference>
<dbReference type="Gene3D" id="1.25.40.20">
    <property type="entry name" value="Ankyrin repeat-containing domain"/>
    <property type="match status" value="1"/>
</dbReference>
<dbReference type="InterPro" id="IPR011009">
    <property type="entry name" value="Kinase-like_dom_sf"/>
</dbReference>
<dbReference type="PROSITE" id="PS00109">
    <property type="entry name" value="PROTEIN_KINASE_TYR"/>
    <property type="match status" value="1"/>
</dbReference>
<dbReference type="EMBL" id="CAJNOC010000728">
    <property type="protein sequence ID" value="CAF0796674.1"/>
    <property type="molecule type" value="Genomic_DNA"/>
</dbReference>
<keyword evidence="6" id="KW-0472">Membrane</keyword>
<evidence type="ECO:0000256" key="2">
    <source>
        <dbReference type="ARBA" id="ARBA00022679"/>
    </source>
</evidence>
<dbReference type="InterPro" id="IPR036860">
    <property type="entry name" value="SH2_dom_sf"/>
</dbReference>
<dbReference type="Gene3D" id="1.10.510.10">
    <property type="entry name" value="Transferase(Phosphotransferase) domain 1"/>
    <property type="match status" value="2"/>
</dbReference>
<evidence type="ECO:0000256" key="4">
    <source>
        <dbReference type="ARBA" id="ARBA00022777"/>
    </source>
</evidence>
<keyword evidence="5 11" id="KW-0067">ATP-binding</keyword>
<keyword evidence="9" id="KW-0040">ANK repeat</keyword>
<dbReference type="SMART" id="SM00248">
    <property type="entry name" value="ANK"/>
    <property type="match status" value="5"/>
</dbReference>
<evidence type="ECO:0000256" key="12">
    <source>
        <dbReference type="RuleBase" id="RU362096"/>
    </source>
</evidence>
<evidence type="ECO:0000256" key="10">
    <source>
        <dbReference type="PROSITE-ProRule" id="PRU00191"/>
    </source>
</evidence>
<evidence type="ECO:0000256" key="7">
    <source>
        <dbReference type="ARBA" id="ARBA00023137"/>
    </source>
</evidence>
<accession>A0A813S8H1</accession>
<dbReference type="GO" id="GO:0030182">
    <property type="term" value="P:neuron differentiation"/>
    <property type="evidence" value="ECO:0007669"/>
    <property type="project" value="UniProtKB-ARBA"/>
</dbReference>
<evidence type="ECO:0000259" key="14">
    <source>
        <dbReference type="PROSITE" id="PS50011"/>
    </source>
</evidence>
<dbReference type="Proteomes" id="UP000663879">
    <property type="component" value="Unassembled WGS sequence"/>
</dbReference>
<dbReference type="InterPro" id="IPR017441">
    <property type="entry name" value="Protein_kinase_ATP_BS"/>
</dbReference>
<dbReference type="PROSITE" id="PS50001">
    <property type="entry name" value="SH2"/>
    <property type="match status" value="2"/>
</dbReference>
<dbReference type="InterPro" id="IPR020635">
    <property type="entry name" value="Tyr_kinase_cat_dom"/>
</dbReference>
<dbReference type="InterPro" id="IPR036770">
    <property type="entry name" value="Ankyrin_rpt-contain_sf"/>
</dbReference>
<evidence type="ECO:0000256" key="8">
    <source>
        <dbReference type="ARBA" id="ARBA00051245"/>
    </source>
</evidence>
<keyword evidence="7 12" id="KW-0829">Tyrosine-protein kinase</keyword>
<dbReference type="GO" id="GO:0005524">
    <property type="term" value="F:ATP binding"/>
    <property type="evidence" value="ECO:0007669"/>
    <property type="project" value="UniProtKB-UniRule"/>
</dbReference>
<keyword evidence="2 12" id="KW-0808">Transferase</keyword>
<name>A0A813S8H1_9BILA</name>
<dbReference type="GO" id="GO:0012505">
    <property type="term" value="C:endomembrane system"/>
    <property type="evidence" value="ECO:0007669"/>
    <property type="project" value="UniProtKB-SubCell"/>
</dbReference>
<feature type="binding site" evidence="11">
    <location>
        <position position="545"/>
    </location>
    <ligand>
        <name>ATP</name>
        <dbReference type="ChEBI" id="CHEBI:30616"/>
    </ligand>
</feature>
<keyword evidence="10" id="KW-0727">SH2 domain</keyword>
<evidence type="ECO:0000256" key="6">
    <source>
        <dbReference type="ARBA" id="ARBA00023136"/>
    </source>
</evidence>
<keyword evidence="3 11" id="KW-0547">Nucleotide-binding</keyword>
<dbReference type="Gene3D" id="3.30.505.10">
    <property type="entry name" value="SH2 domain"/>
    <property type="match status" value="2"/>
</dbReference>
<dbReference type="Gene3D" id="3.30.200.20">
    <property type="entry name" value="Phosphorylase Kinase, domain 1"/>
    <property type="match status" value="1"/>
</dbReference>
<comment type="subcellular location">
    <subcellularLocation>
        <location evidence="1">Endomembrane system</location>
    </subcellularLocation>
</comment>
<dbReference type="SUPFAM" id="SSF56112">
    <property type="entry name" value="Protein kinase-like (PK-like)"/>
    <property type="match status" value="1"/>
</dbReference>
<dbReference type="PROSITE" id="PS50088">
    <property type="entry name" value="ANK_REPEAT"/>
    <property type="match status" value="2"/>
</dbReference>
<feature type="domain" description="SH2" evidence="13">
    <location>
        <begin position="38"/>
        <end position="135"/>
    </location>
</feature>
<dbReference type="PANTHER" id="PTHR24418">
    <property type="entry name" value="TYROSINE-PROTEIN KINASE"/>
    <property type="match status" value="1"/>
</dbReference>
<dbReference type="InterPro" id="IPR000719">
    <property type="entry name" value="Prot_kinase_dom"/>
</dbReference>
<evidence type="ECO:0000256" key="11">
    <source>
        <dbReference type="PROSITE-ProRule" id="PRU10141"/>
    </source>
</evidence>
<dbReference type="GO" id="GO:0004715">
    <property type="term" value="F:non-membrane spanning protein tyrosine kinase activity"/>
    <property type="evidence" value="ECO:0007669"/>
    <property type="project" value="UniProtKB-EC"/>
</dbReference>
<evidence type="ECO:0000256" key="9">
    <source>
        <dbReference type="PROSITE-ProRule" id="PRU00023"/>
    </source>
</evidence>
<comment type="caution">
    <text evidence="15">The sequence shown here is derived from an EMBL/GenBank/DDBJ whole genome shotgun (WGS) entry which is preliminary data.</text>
</comment>
<protein>
    <recommendedName>
        <fullName evidence="12">Tyrosine-protein kinase</fullName>
        <ecNumber evidence="12">2.7.10.2</ecNumber>
    </recommendedName>
</protein>
<evidence type="ECO:0000256" key="3">
    <source>
        <dbReference type="ARBA" id="ARBA00022741"/>
    </source>
</evidence>
<organism evidence="15 16">
    <name type="scientific">Brachionus calyciflorus</name>
    <dbReference type="NCBI Taxonomy" id="104777"/>
    <lineage>
        <taxon>Eukaryota</taxon>
        <taxon>Metazoa</taxon>
        <taxon>Spiralia</taxon>
        <taxon>Gnathifera</taxon>
        <taxon>Rotifera</taxon>
        <taxon>Eurotatoria</taxon>
        <taxon>Monogononta</taxon>
        <taxon>Pseudotrocha</taxon>
        <taxon>Ploima</taxon>
        <taxon>Brachionidae</taxon>
        <taxon>Brachionus</taxon>
    </lineage>
</organism>
<evidence type="ECO:0000259" key="13">
    <source>
        <dbReference type="PROSITE" id="PS50001"/>
    </source>
</evidence>
<feature type="repeat" description="ANK" evidence="9">
    <location>
        <begin position="218"/>
        <end position="242"/>
    </location>
</feature>
<dbReference type="Pfam" id="PF12796">
    <property type="entry name" value="Ank_2"/>
    <property type="match status" value="2"/>
</dbReference>
<dbReference type="InterPro" id="IPR050198">
    <property type="entry name" value="Non-receptor_tyrosine_kinases"/>
</dbReference>
<dbReference type="InterPro" id="IPR002110">
    <property type="entry name" value="Ankyrin_rpt"/>
</dbReference>
<proteinExistence type="inferred from homology"/>
<dbReference type="AlphaFoldDB" id="A0A813S8H1"/>
<comment type="catalytic activity">
    <reaction evidence="8 12">
        <text>L-tyrosyl-[protein] + ATP = O-phospho-L-tyrosyl-[protein] + ADP + H(+)</text>
        <dbReference type="Rhea" id="RHEA:10596"/>
        <dbReference type="Rhea" id="RHEA-COMP:10136"/>
        <dbReference type="Rhea" id="RHEA-COMP:20101"/>
        <dbReference type="ChEBI" id="CHEBI:15378"/>
        <dbReference type="ChEBI" id="CHEBI:30616"/>
        <dbReference type="ChEBI" id="CHEBI:46858"/>
        <dbReference type="ChEBI" id="CHEBI:61978"/>
        <dbReference type="ChEBI" id="CHEBI:456216"/>
        <dbReference type="EC" id="2.7.10.2"/>
    </reaction>
</comment>